<evidence type="ECO:0000256" key="1">
    <source>
        <dbReference type="SAM" id="Coils"/>
    </source>
</evidence>
<evidence type="ECO:0000313" key="3">
    <source>
        <dbReference type="Proteomes" id="UP000287239"/>
    </source>
</evidence>
<organism evidence="2 3">
    <name type="scientific">Vagococcus salmoninarum</name>
    <dbReference type="NCBI Taxonomy" id="2739"/>
    <lineage>
        <taxon>Bacteria</taxon>
        <taxon>Bacillati</taxon>
        <taxon>Bacillota</taxon>
        <taxon>Bacilli</taxon>
        <taxon>Lactobacillales</taxon>
        <taxon>Enterococcaceae</taxon>
        <taxon>Vagococcus</taxon>
    </lineage>
</organism>
<dbReference type="AlphaFoldDB" id="A0A429ZBY3"/>
<gene>
    <name evidence="2" type="ORF">CBF35_14670</name>
</gene>
<dbReference type="GeneID" id="98569588"/>
<proteinExistence type="predicted"/>
<evidence type="ECO:0000313" key="2">
    <source>
        <dbReference type="EMBL" id="RST91194.1"/>
    </source>
</evidence>
<comment type="caution">
    <text evidence="2">The sequence shown here is derived from an EMBL/GenBank/DDBJ whole genome shotgun (WGS) entry which is preliminary data.</text>
</comment>
<protein>
    <submittedName>
        <fullName evidence="2">Uncharacterized protein</fullName>
    </submittedName>
</protein>
<dbReference type="EMBL" id="NGJU01000033">
    <property type="protein sequence ID" value="RST91194.1"/>
    <property type="molecule type" value="Genomic_DNA"/>
</dbReference>
<dbReference type="Proteomes" id="UP000287239">
    <property type="component" value="Unassembled WGS sequence"/>
</dbReference>
<dbReference type="RefSeq" id="WP_126782482.1">
    <property type="nucleotide sequence ID" value="NZ_NGJU01000033.1"/>
</dbReference>
<reference evidence="2 3" key="1">
    <citation type="submission" date="2017-05" db="EMBL/GenBank/DDBJ databases">
        <title>Vagococcus spp. assemblies.</title>
        <authorList>
            <person name="Gulvik C.A."/>
        </authorList>
    </citation>
    <scope>NUCLEOTIDE SEQUENCE [LARGE SCALE GENOMIC DNA]</scope>
    <source>
        <strain evidence="2 3">NCFB 2777</strain>
    </source>
</reference>
<name>A0A429ZBY3_9ENTE</name>
<feature type="coiled-coil region" evidence="1">
    <location>
        <begin position="2"/>
        <end position="82"/>
    </location>
</feature>
<accession>A0A429ZBY3</accession>
<keyword evidence="3" id="KW-1185">Reference proteome</keyword>
<keyword evidence="1" id="KW-0175">Coiled coil</keyword>
<sequence>MNDNAEWELKVAKLEKELANKATHPIAATNDSAELANAKNKIASLEMQLSATANTESTSEETVQLKNKVNELMLANQQLREETVKSQQGIGEVMLVAKQQAAQMISDAEKEIKVNVEKARQEFFDIGNKANTITDEIKQSQDAVNTVYKELLERVSKMSAIDFDI</sequence>